<dbReference type="PANTHER" id="PTHR42760">
    <property type="entry name" value="SHORT-CHAIN DEHYDROGENASES/REDUCTASES FAMILY MEMBER"/>
    <property type="match status" value="1"/>
</dbReference>
<sequence length="258" mass="25942">MAVARRAAVGRTLLLADYNSAQLETTADLLRGEGYDVRTRITDVSDRAAVTALADTAAGLGQVARVVHAAGVSPVQAGTDRVVHVDLLGTAYVLDAFGAVIAPGGSGIVIASMAGHLGPGFAPELEHALAYAGVDELADLPALDPGTIGNSGAAYVLAKRANALRVQAAAISWGERGSRINCLSPGIISTPFARDEMTGPNAAGYQAMITTSAAGRMGTPAEVADLAALLLGPTGSFITGTDILIDGGVIAAQKAGKL</sequence>
<dbReference type="NCBIfam" id="NF005395">
    <property type="entry name" value="PRK06940.1"/>
    <property type="match status" value="1"/>
</dbReference>
<dbReference type="Proteomes" id="UP000658656">
    <property type="component" value="Unassembled WGS sequence"/>
</dbReference>
<evidence type="ECO:0000256" key="1">
    <source>
        <dbReference type="ARBA" id="ARBA00006484"/>
    </source>
</evidence>
<dbReference type="PRINTS" id="PR00081">
    <property type="entry name" value="GDHRDH"/>
</dbReference>
<evidence type="ECO:0000256" key="2">
    <source>
        <dbReference type="ARBA" id="ARBA00023002"/>
    </source>
</evidence>
<dbReference type="EMBL" id="BNAV01000016">
    <property type="protein sequence ID" value="GHF83875.1"/>
    <property type="molecule type" value="Genomic_DNA"/>
</dbReference>
<dbReference type="Pfam" id="PF13561">
    <property type="entry name" value="adh_short_C2"/>
    <property type="match status" value="2"/>
</dbReference>
<dbReference type="PANTHER" id="PTHR42760:SF133">
    <property type="entry name" value="3-OXOACYL-[ACYL-CARRIER-PROTEIN] REDUCTASE"/>
    <property type="match status" value="1"/>
</dbReference>
<dbReference type="GO" id="GO:0016616">
    <property type="term" value="F:oxidoreductase activity, acting on the CH-OH group of donors, NAD or NADP as acceptor"/>
    <property type="evidence" value="ECO:0007669"/>
    <property type="project" value="TreeGrafter"/>
</dbReference>
<evidence type="ECO:0000313" key="3">
    <source>
        <dbReference type="EMBL" id="GHF83875.1"/>
    </source>
</evidence>
<dbReference type="AlphaFoldDB" id="A0A8H9J3W7"/>
<organism evidence="3 4">
    <name type="scientific">Amycolatopsis bartoniae</name>
    <dbReference type="NCBI Taxonomy" id="941986"/>
    <lineage>
        <taxon>Bacteria</taxon>
        <taxon>Bacillati</taxon>
        <taxon>Actinomycetota</taxon>
        <taxon>Actinomycetes</taxon>
        <taxon>Pseudonocardiales</taxon>
        <taxon>Pseudonocardiaceae</taxon>
        <taxon>Amycolatopsis</taxon>
    </lineage>
</organism>
<keyword evidence="4" id="KW-1185">Reference proteome</keyword>
<evidence type="ECO:0000313" key="4">
    <source>
        <dbReference type="Proteomes" id="UP000658656"/>
    </source>
</evidence>
<dbReference type="InterPro" id="IPR036291">
    <property type="entry name" value="NAD(P)-bd_dom_sf"/>
</dbReference>
<keyword evidence="2" id="KW-0560">Oxidoreductase</keyword>
<dbReference type="CDD" id="cd05233">
    <property type="entry name" value="SDR_c"/>
    <property type="match status" value="1"/>
</dbReference>
<protein>
    <submittedName>
        <fullName evidence="3">Short-chain dehydrogenase/reductas</fullName>
    </submittedName>
</protein>
<name>A0A8H9J3W7_9PSEU</name>
<comment type="caution">
    <text evidence="3">The sequence shown here is derived from an EMBL/GenBank/DDBJ whole genome shotgun (WGS) entry which is preliminary data.</text>
</comment>
<proteinExistence type="inferred from homology"/>
<dbReference type="Gene3D" id="3.40.50.720">
    <property type="entry name" value="NAD(P)-binding Rossmann-like Domain"/>
    <property type="match status" value="1"/>
</dbReference>
<gene>
    <name evidence="3" type="ORF">GCM10017566_67450</name>
</gene>
<reference evidence="3" key="2">
    <citation type="submission" date="2020-09" db="EMBL/GenBank/DDBJ databases">
        <authorList>
            <person name="Sun Q."/>
            <person name="Zhou Y."/>
        </authorList>
    </citation>
    <scope>NUCLEOTIDE SEQUENCE</scope>
    <source>
        <strain evidence="3">CGMCC 4.7679</strain>
    </source>
</reference>
<dbReference type="InterPro" id="IPR002347">
    <property type="entry name" value="SDR_fam"/>
</dbReference>
<comment type="similarity">
    <text evidence="1">Belongs to the short-chain dehydrogenases/reductases (SDR) family.</text>
</comment>
<dbReference type="SUPFAM" id="SSF51735">
    <property type="entry name" value="NAD(P)-binding Rossmann-fold domains"/>
    <property type="match status" value="1"/>
</dbReference>
<accession>A0A8H9J3W7</accession>
<reference evidence="3" key="1">
    <citation type="journal article" date="2014" name="Int. J. Syst. Evol. Microbiol.">
        <title>Complete genome sequence of Corynebacterium casei LMG S-19264T (=DSM 44701T), isolated from a smear-ripened cheese.</title>
        <authorList>
            <consortium name="US DOE Joint Genome Institute (JGI-PGF)"/>
            <person name="Walter F."/>
            <person name="Albersmeier A."/>
            <person name="Kalinowski J."/>
            <person name="Ruckert C."/>
        </authorList>
    </citation>
    <scope>NUCLEOTIDE SEQUENCE</scope>
    <source>
        <strain evidence="3">CGMCC 4.7679</strain>
    </source>
</reference>